<evidence type="ECO:0000256" key="5">
    <source>
        <dbReference type="ARBA" id="ARBA00010185"/>
    </source>
</evidence>
<accession>A0ABT8IUG2</accession>
<keyword evidence="10 18" id="KW-0808">Transferase</keyword>
<keyword evidence="9" id="KW-0444">Lipid biosynthesis</keyword>
<evidence type="ECO:0000256" key="20">
    <source>
        <dbReference type="SAM" id="Phobius"/>
    </source>
</evidence>
<keyword evidence="16" id="KW-0594">Phospholipid biosynthesis</keyword>
<comment type="subcellular location">
    <subcellularLocation>
        <location evidence="2">Cell membrane</location>
        <topology evidence="2">Multi-pass membrane protein</topology>
    </subcellularLocation>
</comment>
<evidence type="ECO:0000256" key="15">
    <source>
        <dbReference type="ARBA" id="ARBA00023136"/>
    </source>
</evidence>
<comment type="similarity">
    <text evidence="5 18">Belongs to the CDS family.</text>
</comment>
<comment type="catalytic activity">
    <reaction evidence="1 18">
        <text>a 1,2-diacyl-sn-glycero-3-phosphate + CTP + H(+) = a CDP-1,2-diacyl-sn-glycerol + diphosphate</text>
        <dbReference type="Rhea" id="RHEA:16229"/>
        <dbReference type="ChEBI" id="CHEBI:15378"/>
        <dbReference type="ChEBI" id="CHEBI:33019"/>
        <dbReference type="ChEBI" id="CHEBI:37563"/>
        <dbReference type="ChEBI" id="CHEBI:58332"/>
        <dbReference type="ChEBI" id="CHEBI:58608"/>
        <dbReference type="EC" id="2.7.7.41"/>
    </reaction>
</comment>
<evidence type="ECO:0000256" key="14">
    <source>
        <dbReference type="ARBA" id="ARBA00023098"/>
    </source>
</evidence>
<feature type="compositionally biased region" description="Low complexity" evidence="19">
    <location>
        <begin position="20"/>
        <end position="41"/>
    </location>
</feature>
<dbReference type="PANTHER" id="PTHR46382">
    <property type="entry name" value="PHOSPHATIDATE CYTIDYLYLTRANSFERASE"/>
    <property type="match status" value="1"/>
</dbReference>
<dbReference type="PROSITE" id="PS01315">
    <property type="entry name" value="CDS"/>
    <property type="match status" value="1"/>
</dbReference>
<keyword evidence="15 20" id="KW-0472">Membrane</keyword>
<evidence type="ECO:0000313" key="21">
    <source>
        <dbReference type="EMBL" id="MDN4596451.1"/>
    </source>
</evidence>
<keyword evidence="17" id="KW-1208">Phospholipid metabolism</keyword>
<evidence type="ECO:0000256" key="1">
    <source>
        <dbReference type="ARBA" id="ARBA00001698"/>
    </source>
</evidence>
<evidence type="ECO:0000256" key="7">
    <source>
        <dbReference type="ARBA" id="ARBA00019373"/>
    </source>
</evidence>
<comment type="pathway">
    <text evidence="4">Lipid metabolism.</text>
</comment>
<keyword evidence="8" id="KW-1003">Cell membrane</keyword>
<evidence type="ECO:0000256" key="8">
    <source>
        <dbReference type="ARBA" id="ARBA00022475"/>
    </source>
</evidence>
<gene>
    <name evidence="21" type="ORF">P5G59_04810</name>
</gene>
<dbReference type="Proteomes" id="UP001174210">
    <property type="component" value="Unassembled WGS sequence"/>
</dbReference>
<evidence type="ECO:0000256" key="9">
    <source>
        <dbReference type="ARBA" id="ARBA00022516"/>
    </source>
</evidence>
<dbReference type="InterPro" id="IPR000374">
    <property type="entry name" value="PC_trans"/>
</dbReference>
<feature type="transmembrane region" description="Helical" evidence="20">
    <location>
        <begin position="204"/>
        <end position="225"/>
    </location>
</feature>
<evidence type="ECO:0000256" key="4">
    <source>
        <dbReference type="ARBA" id="ARBA00005189"/>
    </source>
</evidence>
<organism evidence="21 22">
    <name type="scientific">Leifsonia virtsii</name>
    <dbReference type="NCBI Taxonomy" id="3035915"/>
    <lineage>
        <taxon>Bacteria</taxon>
        <taxon>Bacillati</taxon>
        <taxon>Actinomycetota</taxon>
        <taxon>Actinomycetes</taxon>
        <taxon>Micrococcales</taxon>
        <taxon>Microbacteriaceae</taxon>
        <taxon>Leifsonia</taxon>
    </lineage>
</organism>
<feature type="region of interest" description="Disordered" evidence="19">
    <location>
        <begin position="1"/>
        <end position="43"/>
    </location>
</feature>
<evidence type="ECO:0000256" key="17">
    <source>
        <dbReference type="ARBA" id="ARBA00023264"/>
    </source>
</evidence>
<feature type="transmembrane region" description="Helical" evidence="20">
    <location>
        <begin position="118"/>
        <end position="136"/>
    </location>
</feature>
<evidence type="ECO:0000256" key="11">
    <source>
        <dbReference type="ARBA" id="ARBA00022692"/>
    </source>
</evidence>
<name>A0ABT8IUG2_9MICO</name>
<feature type="transmembrane region" description="Helical" evidence="20">
    <location>
        <begin position="271"/>
        <end position="289"/>
    </location>
</feature>
<evidence type="ECO:0000313" key="22">
    <source>
        <dbReference type="Proteomes" id="UP001174210"/>
    </source>
</evidence>
<reference evidence="21" key="1">
    <citation type="submission" date="2023-03" db="EMBL/GenBank/DDBJ databases">
        <title>MT1 and MT2 Draft Genomes of Novel Species.</title>
        <authorList>
            <person name="Venkateswaran K."/>
        </authorList>
    </citation>
    <scope>NUCLEOTIDE SEQUENCE</scope>
    <source>
        <strain evidence="21">F6_8S_P_1A</strain>
    </source>
</reference>
<dbReference type="GO" id="GO:0016779">
    <property type="term" value="F:nucleotidyltransferase activity"/>
    <property type="evidence" value="ECO:0007669"/>
    <property type="project" value="UniProtKB-KW"/>
</dbReference>
<keyword evidence="11 18" id="KW-0812">Transmembrane</keyword>
<keyword evidence="12 18" id="KW-0548">Nucleotidyltransferase</keyword>
<proteinExistence type="inferred from homology"/>
<dbReference type="RefSeq" id="WP_301216519.1">
    <property type="nucleotide sequence ID" value="NZ_JAROCB010000001.1"/>
</dbReference>
<evidence type="ECO:0000256" key="18">
    <source>
        <dbReference type="RuleBase" id="RU003938"/>
    </source>
</evidence>
<evidence type="ECO:0000256" key="16">
    <source>
        <dbReference type="ARBA" id="ARBA00023209"/>
    </source>
</evidence>
<evidence type="ECO:0000256" key="3">
    <source>
        <dbReference type="ARBA" id="ARBA00005119"/>
    </source>
</evidence>
<protein>
    <recommendedName>
        <fullName evidence="7 18">Phosphatidate cytidylyltransferase</fullName>
        <ecNumber evidence="6 18">2.7.7.41</ecNumber>
    </recommendedName>
</protein>
<evidence type="ECO:0000256" key="12">
    <source>
        <dbReference type="ARBA" id="ARBA00022695"/>
    </source>
</evidence>
<comment type="caution">
    <text evidence="21">The sequence shown here is derived from an EMBL/GenBank/DDBJ whole genome shotgun (WGS) entry which is preliminary data.</text>
</comment>
<dbReference type="EMBL" id="JAROCB010000001">
    <property type="protein sequence ID" value="MDN4596451.1"/>
    <property type="molecule type" value="Genomic_DNA"/>
</dbReference>
<evidence type="ECO:0000256" key="6">
    <source>
        <dbReference type="ARBA" id="ARBA00012487"/>
    </source>
</evidence>
<dbReference type="EC" id="2.7.7.41" evidence="6 18"/>
<feature type="transmembrane region" description="Helical" evidence="20">
    <location>
        <begin position="92"/>
        <end position="112"/>
    </location>
</feature>
<evidence type="ECO:0000256" key="2">
    <source>
        <dbReference type="ARBA" id="ARBA00004651"/>
    </source>
</evidence>
<keyword evidence="14" id="KW-0443">Lipid metabolism</keyword>
<comment type="pathway">
    <text evidence="3 18">Phospholipid metabolism; CDP-diacylglycerol biosynthesis; CDP-diacylglycerol from sn-glycerol 3-phosphate: step 3/3.</text>
</comment>
<dbReference type="Pfam" id="PF01148">
    <property type="entry name" value="CTP_transf_1"/>
    <property type="match status" value="1"/>
</dbReference>
<feature type="transmembrane region" description="Helical" evidence="20">
    <location>
        <begin position="295"/>
        <end position="315"/>
    </location>
</feature>
<evidence type="ECO:0000256" key="19">
    <source>
        <dbReference type="SAM" id="MobiDB-lite"/>
    </source>
</evidence>
<feature type="transmembrane region" description="Helical" evidence="20">
    <location>
        <begin position="143"/>
        <end position="162"/>
    </location>
</feature>
<evidence type="ECO:0000256" key="13">
    <source>
        <dbReference type="ARBA" id="ARBA00022989"/>
    </source>
</evidence>
<dbReference type="PANTHER" id="PTHR46382:SF1">
    <property type="entry name" value="PHOSPHATIDATE CYTIDYLYLTRANSFERASE"/>
    <property type="match status" value="1"/>
</dbReference>
<keyword evidence="22" id="KW-1185">Reference proteome</keyword>
<keyword evidence="13 20" id="KW-1133">Transmembrane helix</keyword>
<sequence length="360" mass="38070">MTDDSSPGGPAQEPPGANTAVPAASAPASAPLPASVPLPAAGSVRRAKAKSREEFRAQVQATRADFERQVQARKAQLDATNERIAERTGRNLILAIVIGVVVGAVVVVSLIFIKELFLVFGMAMAGFASFELAQAFRGAGRRVPRIPTVIAAVAIVPVTFFLHAGGQLVALSGGIVLVVVWRLVEEAIAAARRHGGRALGRDLLWSVFLQLYVSLLASFVILLLAEPQGEWWVLAFLITVVSVDTGAYVSGLSWGKHPMAPTISPKKTWEGFAGAAAAAIVAGIVLSVFMLGEPWWFGVVFGVVLLLTATAGDLAESLIKRDLGIKDMSSWLPGHGGFLDRLDSILPSAAATYVLFLIFR</sequence>
<feature type="transmembrane region" description="Helical" evidence="20">
    <location>
        <begin position="231"/>
        <end position="250"/>
    </location>
</feature>
<evidence type="ECO:0000256" key="10">
    <source>
        <dbReference type="ARBA" id="ARBA00022679"/>
    </source>
</evidence>